<accession>A0AAD7YXT6</accession>
<dbReference type="Proteomes" id="UP001231518">
    <property type="component" value="Chromosome 6"/>
</dbReference>
<feature type="region of interest" description="Disordered" evidence="1">
    <location>
        <begin position="1"/>
        <end position="34"/>
    </location>
</feature>
<keyword evidence="3" id="KW-1185">Reference proteome</keyword>
<name>A0AAD7YXT6_MYTSE</name>
<proteinExistence type="predicted"/>
<comment type="caution">
    <text evidence="2">The sequence shown here is derived from an EMBL/GenBank/DDBJ whole genome shotgun (WGS) entry which is preliminary data.</text>
</comment>
<organism evidence="2 3">
    <name type="scientific">Mythimna separata</name>
    <name type="common">Oriental armyworm</name>
    <name type="synonym">Pseudaletia separata</name>
    <dbReference type="NCBI Taxonomy" id="271217"/>
    <lineage>
        <taxon>Eukaryota</taxon>
        <taxon>Metazoa</taxon>
        <taxon>Ecdysozoa</taxon>
        <taxon>Arthropoda</taxon>
        <taxon>Hexapoda</taxon>
        <taxon>Insecta</taxon>
        <taxon>Pterygota</taxon>
        <taxon>Neoptera</taxon>
        <taxon>Endopterygota</taxon>
        <taxon>Lepidoptera</taxon>
        <taxon>Glossata</taxon>
        <taxon>Ditrysia</taxon>
        <taxon>Noctuoidea</taxon>
        <taxon>Noctuidae</taxon>
        <taxon>Noctuinae</taxon>
        <taxon>Hadenini</taxon>
        <taxon>Mythimna</taxon>
    </lineage>
</organism>
<dbReference type="EMBL" id="JARGEI010000004">
    <property type="protein sequence ID" value="KAJ8732449.1"/>
    <property type="molecule type" value="Genomic_DNA"/>
</dbReference>
<gene>
    <name evidence="2" type="ORF">PYW07_015048</name>
</gene>
<protein>
    <submittedName>
        <fullName evidence="2">Uncharacterized protein</fullName>
    </submittedName>
</protein>
<evidence type="ECO:0000313" key="3">
    <source>
        <dbReference type="Proteomes" id="UP001231518"/>
    </source>
</evidence>
<sequence>MFRPSLVRGLSVDSADVSTHAVSRSRRASLSAEQRRKLSLLRTSSIPSPLTPVSHIYHMVPCPRQDCNQTSQYKSRLLNDSSE</sequence>
<evidence type="ECO:0000256" key="1">
    <source>
        <dbReference type="SAM" id="MobiDB-lite"/>
    </source>
</evidence>
<evidence type="ECO:0000313" key="2">
    <source>
        <dbReference type="EMBL" id="KAJ8732449.1"/>
    </source>
</evidence>
<reference evidence="2" key="1">
    <citation type="submission" date="2023-03" db="EMBL/GenBank/DDBJ databases">
        <title>Chromosome-level genomes of two armyworms, Mythimna separata and Mythimna loreyi, provide insights into the biosynthesis and reception of sex pheromones.</title>
        <authorList>
            <person name="Zhao H."/>
        </authorList>
    </citation>
    <scope>NUCLEOTIDE SEQUENCE</scope>
    <source>
        <strain evidence="2">BeijingLab</strain>
        <tissue evidence="2">Pupa</tissue>
    </source>
</reference>
<dbReference type="AlphaFoldDB" id="A0AAD7YXT6"/>